<dbReference type="InterPro" id="IPR025157">
    <property type="entry name" value="Hemagglutinin_rpt"/>
</dbReference>
<name>A0AB39V828_9FUSO</name>
<geneLocation type="plasmid" evidence="2">
    <name>unnamed1</name>
</geneLocation>
<gene>
    <name evidence="2" type="ORF">AB8B28_11970</name>
</gene>
<sequence>MVAYFHRDLTTGDIGYESGQPSVIEGQQVIVNAPNIIQNPIEAGRGKELKNGGAIGRTLLSSTSVGVNKGTNSVNGQIQVSGNTLLSKISNSFGGNSQVNGSTSLNNPVSNGFDRAIQIAGNNSGLKDIKNTGRISVTPILTSAMFTANMNPSSRYLMETRSRYISLGQYFGSDYFTSRVGYSEIWDRTRRLGDAYYENQLLTRSLGEKLGTAFINGKSNQELVKSMIDNAATEGARLGLTVGQELTQEQINNLNKDIVWYVTKEVNGIEVLAPQVYLSKNTRSSISDDTRNRVGGINGTYIETNNFVNNGTKYGNGGMTVVKANTVRNETATNLLSEISGDQTYVNAVGNIENIGGLISGRDLVSVVSQNGDVINRTTTREVGYNNGELDRTRFTDVVSVAEISSKNGPAYIQGKNYTSEGAVTAGNTVRIDASENVNINALKLTGEQKFGRNNDNYGSYSFVNHLQSAVNGTDGVMITSGKDTNISGSQVASLGNVNINAQNINITNVVNNESIESKRVNSGFISTETKANSAYIESNQGSRIFGNNVILDSKKDTNVIASDIMANRDEFGNGGNILITAGDNVNILSDTVSQSSSSTTSKTKSIGSSKGRADGMAQVIQNSSRLSANGGNIVVKSGKDTLIGASELQSTESIGLVAGRNVLVTGFDEKYGESSSKYKGGMFRGGHLYKSNSESEKNQNITNKESVLKAGKDIVVKGENIGIIGSDFDAGKDINVDAKNGIIVKSRNEVYSSENQKNETKLGFFAKGHNLSFEAGIEDKSKSDASATKQIRPDESTLVANGNINLKSGENIYFEGMPQADGTSALTPRTYLLRTLKGELNIRMRARRQGFHLELI</sequence>
<dbReference type="KEGG" id="lala:AB8B28_11970"/>
<feature type="compositionally biased region" description="Low complexity" evidence="1">
    <location>
        <begin position="593"/>
        <end position="611"/>
    </location>
</feature>
<protein>
    <submittedName>
        <fullName evidence="2">Hemagglutinin repeat-containing protein</fullName>
    </submittedName>
</protein>
<organism evidence="2">
    <name type="scientific">Leptotrichia alba</name>
    <dbReference type="NCBI Taxonomy" id="3239304"/>
    <lineage>
        <taxon>Bacteria</taxon>
        <taxon>Fusobacteriati</taxon>
        <taxon>Fusobacteriota</taxon>
        <taxon>Fusobacteriia</taxon>
        <taxon>Fusobacteriales</taxon>
        <taxon>Leptotrichiaceae</taxon>
        <taxon>Leptotrichia</taxon>
    </lineage>
</organism>
<keyword evidence="2" id="KW-0614">Plasmid</keyword>
<accession>A0AB39V828</accession>
<dbReference type="EMBL" id="CP165648">
    <property type="protein sequence ID" value="XDU63489.1"/>
    <property type="molecule type" value="Genomic_DNA"/>
</dbReference>
<evidence type="ECO:0000313" key="2">
    <source>
        <dbReference type="EMBL" id="XDU63489.1"/>
    </source>
</evidence>
<feature type="region of interest" description="Disordered" evidence="1">
    <location>
        <begin position="593"/>
        <end position="615"/>
    </location>
</feature>
<dbReference type="Pfam" id="PF13332">
    <property type="entry name" value="Fil_haemagg_2"/>
    <property type="match status" value="3"/>
</dbReference>
<dbReference type="GO" id="GO:0003824">
    <property type="term" value="F:catalytic activity"/>
    <property type="evidence" value="ECO:0007669"/>
    <property type="project" value="UniProtKB-ARBA"/>
</dbReference>
<dbReference type="AlphaFoldDB" id="A0AB39V828"/>
<evidence type="ECO:0000256" key="1">
    <source>
        <dbReference type="SAM" id="MobiDB-lite"/>
    </source>
</evidence>
<dbReference type="RefSeq" id="WP_369717609.1">
    <property type="nucleotide sequence ID" value="NZ_CP165648.1"/>
</dbReference>
<reference evidence="2" key="1">
    <citation type="submission" date="2024-07" db="EMBL/GenBank/DDBJ databases">
        <authorList>
            <person name="Li X.-J."/>
            <person name="Wang X."/>
        </authorList>
    </citation>
    <scope>NUCLEOTIDE SEQUENCE</scope>
    <source>
        <strain evidence="2">HSP-536</strain>
        <plasmid evidence="2">unnamed1</plasmid>
    </source>
</reference>
<proteinExistence type="predicted"/>